<keyword evidence="3" id="KW-1185">Reference proteome</keyword>
<gene>
    <name evidence="2" type="ORF">C8A00DRAFT_41981</name>
</gene>
<name>A0AAN6VPJ5_9PEZI</name>
<dbReference type="Pfam" id="PF20150">
    <property type="entry name" value="2EXR"/>
    <property type="match status" value="1"/>
</dbReference>
<reference evidence="2" key="1">
    <citation type="journal article" date="2023" name="Mol. Phylogenet. Evol.">
        <title>Genome-scale phylogeny and comparative genomics of the fungal order Sordariales.</title>
        <authorList>
            <person name="Hensen N."/>
            <person name="Bonometti L."/>
            <person name="Westerberg I."/>
            <person name="Brannstrom I.O."/>
            <person name="Guillou S."/>
            <person name="Cros-Aarteil S."/>
            <person name="Calhoun S."/>
            <person name="Haridas S."/>
            <person name="Kuo A."/>
            <person name="Mondo S."/>
            <person name="Pangilinan J."/>
            <person name="Riley R."/>
            <person name="LaButti K."/>
            <person name="Andreopoulos B."/>
            <person name="Lipzen A."/>
            <person name="Chen C."/>
            <person name="Yan M."/>
            <person name="Daum C."/>
            <person name="Ng V."/>
            <person name="Clum A."/>
            <person name="Steindorff A."/>
            <person name="Ohm R.A."/>
            <person name="Martin F."/>
            <person name="Silar P."/>
            <person name="Natvig D.O."/>
            <person name="Lalanne C."/>
            <person name="Gautier V."/>
            <person name="Ament-Velasquez S.L."/>
            <person name="Kruys A."/>
            <person name="Hutchinson M.I."/>
            <person name="Powell A.J."/>
            <person name="Barry K."/>
            <person name="Miller A.N."/>
            <person name="Grigoriev I.V."/>
            <person name="Debuchy R."/>
            <person name="Gladieux P."/>
            <person name="Hiltunen Thoren M."/>
            <person name="Johannesson H."/>
        </authorList>
    </citation>
    <scope>NUCLEOTIDE SEQUENCE</scope>
    <source>
        <strain evidence="2">CBS 538.74</strain>
    </source>
</reference>
<evidence type="ECO:0000259" key="1">
    <source>
        <dbReference type="Pfam" id="PF20150"/>
    </source>
</evidence>
<organism evidence="2 3">
    <name type="scientific">Chaetomidium leptoderma</name>
    <dbReference type="NCBI Taxonomy" id="669021"/>
    <lineage>
        <taxon>Eukaryota</taxon>
        <taxon>Fungi</taxon>
        <taxon>Dikarya</taxon>
        <taxon>Ascomycota</taxon>
        <taxon>Pezizomycotina</taxon>
        <taxon>Sordariomycetes</taxon>
        <taxon>Sordariomycetidae</taxon>
        <taxon>Sordariales</taxon>
        <taxon>Chaetomiaceae</taxon>
        <taxon>Chaetomidium</taxon>
    </lineage>
</organism>
<proteinExistence type="predicted"/>
<dbReference type="InterPro" id="IPR045518">
    <property type="entry name" value="2EXR"/>
</dbReference>
<dbReference type="PANTHER" id="PTHR35910:SF6">
    <property type="entry name" value="2EXR DOMAIN-CONTAINING PROTEIN"/>
    <property type="match status" value="1"/>
</dbReference>
<evidence type="ECO:0000313" key="3">
    <source>
        <dbReference type="Proteomes" id="UP001302745"/>
    </source>
</evidence>
<dbReference type="EMBL" id="MU856888">
    <property type="protein sequence ID" value="KAK4155433.1"/>
    <property type="molecule type" value="Genomic_DNA"/>
</dbReference>
<feature type="domain" description="2EXR" evidence="1">
    <location>
        <begin position="11"/>
        <end position="123"/>
    </location>
</feature>
<reference evidence="2" key="2">
    <citation type="submission" date="2023-05" db="EMBL/GenBank/DDBJ databases">
        <authorList>
            <consortium name="Lawrence Berkeley National Laboratory"/>
            <person name="Steindorff A."/>
            <person name="Hensen N."/>
            <person name="Bonometti L."/>
            <person name="Westerberg I."/>
            <person name="Brannstrom I.O."/>
            <person name="Guillou S."/>
            <person name="Cros-Aarteil S."/>
            <person name="Calhoun S."/>
            <person name="Haridas S."/>
            <person name="Kuo A."/>
            <person name="Mondo S."/>
            <person name="Pangilinan J."/>
            <person name="Riley R."/>
            <person name="Labutti K."/>
            <person name="Andreopoulos B."/>
            <person name="Lipzen A."/>
            <person name="Chen C."/>
            <person name="Yanf M."/>
            <person name="Daum C."/>
            <person name="Ng V."/>
            <person name="Clum A."/>
            <person name="Ohm R."/>
            <person name="Martin F."/>
            <person name="Silar P."/>
            <person name="Natvig D."/>
            <person name="Lalanne C."/>
            <person name="Gautier V."/>
            <person name="Ament-Velasquez S.L."/>
            <person name="Kruys A."/>
            <person name="Hutchinson M.I."/>
            <person name="Powell A.J."/>
            <person name="Barry K."/>
            <person name="Miller A.N."/>
            <person name="Grigoriev I.V."/>
            <person name="Debuchy R."/>
            <person name="Gladieux P."/>
            <person name="Thoren M.H."/>
            <person name="Johannesson H."/>
        </authorList>
    </citation>
    <scope>NUCLEOTIDE SEQUENCE</scope>
    <source>
        <strain evidence="2">CBS 538.74</strain>
    </source>
</reference>
<sequence length="313" mass="34136">MTSPSPLSSSFTLFPNLPPELRLQIYRHSCHPRVTTLSYLPAPADTFHCPTHPPTLLHVSRESRAEGLRLYARCFFLPHSETAAAAAAAAPTTTTTTEAEAETEAEEGRLRRYFYYHPHADTLYFPRPTPAADPLGQGYAQWAVELAVRLPALVGLVRRLAVDYVPGDVRRPWEVYRKVALIQGCSRLEEAFLVVASVTSGSTTTSSSSIGTGSGSAAAAAAVEGGRNHGEEMMQGGGEVEFVDPRADDEEIVGIMERVRESFRYKLGDGFRLGLPRKEGRNEMNGVEEGELELIPKAKVLSPWAGRHIACAS</sequence>
<dbReference type="PANTHER" id="PTHR35910">
    <property type="entry name" value="2EXR DOMAIN-CONTAINING PROTEIN"/>
    <property type="match status" value="1"/>
</dbReference>
<dbReference type="AlphaFoldDB" id="A0AAN6VPJ5"/>
<comment type="caution">
    <text evidence="2">The sequence shown here is derived from an EMBL/GenBank/DDBJ whole genome shotgun (WGS) entry which is preliminary data.</text>
</comment>
<accession>A0AAN6VPJ5</accession>
<evidence type="ECO:0000313" key="2">
    <source>
        <dbReference type="EMBL" id="KAK4155433.1"/>
    </source>
</evidence>
<dbReference type="Proteomes" id="UP001302745">
    <property type="component" value="Unassembled WGS sequence"/>
</dbReference>
<protein>
    <recommendedName>
        <fullName evidence="1">2EXR domain-containing protein</fullName>
    </recommendedName>
</protein>